<dbReference type="Proteomes" id="UP000245207">
    <property type="component" value="Unassembled WGS sequence"/>
</dbReference>
<gene>
    <name evidence="3" type="ORF">CTI12_AA062740</name>
</gene>
<feature type="domain" description="FAR1" evidence="1">
    <location>
        <begin position="3"/>
        <end position="85"/>
    </location>
</feature>
<evidence type="ECO:0000313" key="3">
    <source>
        <dbReference type="EMBL" id="PWA94313.1"/>
    </source>
</evidence>
<accession>A0A2U1Q8L5</accession>
<evidence type="ECO:0000259" key="1">
    <source>
        <dbReference type="Pfam" id="PF03101"/>
    </source>
</evidence>
<feature type="domain" description="FAR1-related sequence 11-like HTH-like" evidence="2">
    <location>
        <begin position="98"/>
        <end position="152"/>
    </location>
</feature>
<protein>
    <submittedName>
        <fullName evidence="3">Protein FAR1-RELATED SEQUENCE 11</fullName>
    </submittedName>
</protein>
<comment type="caution">
    <text evidence="3">The sequence shown here is derived from an EMBL/GenBank/DDBJ whole genome shotgun (WGS) entry which is preliminary data.</text>
</comment>
<evidence type="ECO:0000259" key="2">
    <source>
        <dbReference type="Pfam" id="PF26175"/>
    </source>
</evidence>
<dbReference type="PANTHER" id="PTHR47718">
    <property type="entry name" value="OS01G0519700 PROTEIN"/>
    <property type="match status" value="1"/>
</dbReference>
<dbReference type="Pfam" id="PF03101">
    <property type="entry name" value="FAR1"/>
    <property type="match status" value="1"/>
</dbReference>
<dbReference type="AlphaFoldDB" id="A0A2U1Q8L5"/>
<dbReference type="Pfam" id="PF26175">
    <property type="entry name" value="HTH_FAR1"/>
    <property type="match status" value="1"/>
</dbReference>
<dbReference type="EMBL" id="PKPP01000322">
    <property type="protein sequence ID" value="PWA94313.1"/>
    <property type="molecule type" value="Genomic_DNA"/>
</dbReference>
<name>A0A2U1Q8L5_ARTAN</name>
<organism evidence="3 4">
    <name type="scientific">Artemisia annua</name>
    <name type="common">Sweet wormwood</name>
    <dbReference type="NCBI Taxonomy" id="35608"/>
    <lineage>
        <taxon>Eukaryota</taxon>
        <taxon>Viridiplantae</taxon>
        <taxon>Streptophyta</taxon>
        <taxon>Embryophyta</taxon>
        <taxon>Tracheophyta</taxon>
        <taxon>Spermatophyta</taxon>
        <taxon>Magnoliopsida</taxon>
        <taxon>eudicotyledons</taxon>
        <taxon>Gunneridae</taxon>
        <taxon>Pentapetalae</taxon>
        <taxon>asterids</taxon>
        <taxon>campanulids</taxon>
        <taxon>Asterales</taxon>
        <taxon>Asteraceae</taxon>
        <taxon>Asteroideae</taxon>
        <taxon>Anthemideae</taxon>
        <taxon>Artemisiinae</taxon>
        <taxon>Artemisia</taxon>
    </lineage>
</organism>
<dbReference type="PANTHER" id="PTHR47718:SF9">
    <property type="entry name" value="PROTEIN FAR1-RELATED SEQUENCE"/>
    <property type="match status" value="1"/>
</dbReference>
<reference evidence="3 4" key="1">
    <citation type="journal article" date="2018" name="Mol. Plant">
        <title>The genome of Artemisia annua provides insight into the evolution of Asteraceae family and artemisinin biosynthesis.</title>
        <authorList>
            <person name="Shen Q."/>
            <person name="Zhang L."/>
            <person name="Liao Z."/>
            <person name="Wang S."/>
            <person name="Yan T."/>
            <person name="Shi P."/>
            <person name="Liu M."/>
            <person name="Fu X."/>
            <person name="Pan Q."/>
            <person name="Wang Y."/>
            <person name="Lv Z."/>
            <person name="Lu X."/>
            <person name="Zhang F."/>
            <person name="Jiang W."/>
            <person name="Ma Y."/>
            <person name="Chen M."/>
            <person name="Hao X."/>
            <person name="Li L."/>
            <person name="Tang Y."/>
            <person name="Lv G."/>
            <person name="Zhou Y."/>
            <person name="Sun X."/>
            <person name="Brodelius P.E."/>
            <person name="Rose J.K.C."/>
            <person name="Tang K."/>
        </authorList>
    </citation>
    <scope>NUCLEOTIDE SEQUENCE [LARGE SCALE GENOMIC DNA]</scope>
    <source>
        <strain evidence="4">cv. Huhao1</strain>
        <tissue evidence="3">Leaf</tissue>
    </source>
</reference>
<proteinExistence type="predicted"/>
<dbReference type="OrthoDB" id="1597504at2759"/>
<dbReference type="InterPro" id="IPR058778">
    <property type="entry name" value="HTH_FAR1-11-like"/>
</dbReference>
<keyword evidence="4" id="KW-1185">Reference proteome</keyword>
<evidence type="ECO:0000313" key="4">
    <source>
        <dbReference type="Proteomes" id="UP000245207"/>
    </source>
</evidence>
<dbReference type="STRING" id="35608.A0A2U1Q8L5"/>
<sequence length="201" mass="24426">MKGFSIRKGRFEKKNGVKKRRDFFCHREGKPESKEVDYSKQQRNRGSSRFECKAYMRIKLKRINEIFPEEWQVTKFVTEHNHVLLSTQEVRFLPSYRNITIENEKRILLMKEGGLSVRQIMRVMELEKDVRHRELPFLVKDVHNFFTKVHKARSPNDARELLEYYKSAKSDNPNFQFAYTLDDENRLEHIFWSQAHCFNWY</sequence>
<dbReference type="InterPro" id="IPR004330">
    <property type="entry name" value="FAR1_DNA_bnd_dom"/>
</dbReference>